<keyword evidence="2" id="KW-1185">Reference proteome</keyword>
<name>M1DIA5_SOLTU</name>
<evidence type="ECO:0000313" key="2">
    <source>
        <dbReference type="Proteomes" id="UP000011115"/>
    </source>
</evidence>
<dbReference type="HOGENOM" id="CLU_2007978_0_0_1"/>
<reference evidence="2" key="1">
    <citation type="journal article" date="2011" name="Nature">
        <title>Genome sequence and analysis of the tuber crop potato.</title>
        <authorList>
            <consortium name="The Potato Genome Sequencing Consortium"/>
        </authorList>
    </citation>
    <scope>NUCLEOTIDE SEQUENCE [LARGE SCALE GENOMIC DNA]</scope>
    <source>
        <strain evidence="2">cv. DM1-3 516 R44</strain>
    </source>
</reference>
<proteinExistence type="predicted"/>
<dbReference type="AlphaFoldDB" id="M1DIA5"/>
<dbReference type="Gramene" id="PGSC0003DMT400089501">
    <property type="protein sequence ID" value="PGSC0003DMT400089501"/>
    <property type="gene ID" value="PGSC0003DMG400039072"/>
</dbReference>
<dbReference type="PaxDb" id="4113-PGSC0003DMT400089501"/>
<dbReference type="InParanoid" id="M1DIA5"/>
<organism evidence="1 2">
    <name type="scientific">Solanum tuberosum</name>
    <name type="common">Potato</name>
    <dbReference type="NCBI Taxonomy" id="4113"/>
    <lineage>
        <taxon>Eukaryota</taxon>
        <taxon>Viridiplantae</taxon>
        <taxon>Streptophyta</taxon>
        <taxon>Embryophyta</taxon>
        <taxon>Tracheophyta</taxon>
        <taxon>Spermatophyta</taxon>
        <taxon>Magnoliopsida</taxon>
        <taxon>eudicotyledons</taxon>
        <taxon>Gunneridae</taxon>
        <taxon>Pentapetalae</taxon>
        <taxon>asterids</taxon>
        <taxon>lamiids</taxon>
        <taxon>Solanales</taxon>
        <taxon>Solanaceae</taxon>
        <taxon>Solanoideae</taxon>
        <taxon>Solaneae</taxon>
        <taxon>Solanum</taxon>
    </lineage>
</organism>
<reference evidence="1" key="2">
    <citation type="submission" date="2015-06" db="UniProtKB">
        <authorList>
            <consortium name="EnsemblPlants"/>
        </authorList>
    </citation>
    <scope>IDENTIFICATION</scope>
    <source>
        <strain evidence="1">DM1-3 516 R44</strain>
    </source>
</reference>
<accession>M1DIA5</accession>
<evidence type="ECO:0000313" key="1">
    <source>
        <dbReference type="EnsemblPlants" id="PGSC0003DMT400089501"/>
    </source>
</evidence>
<dbReference type="EnsemblPlants" id="PGSC0003DMT400089501">
    <property type="protein sequence ID" value="PGSC0003DMT400089501"/>
    <property type="gene ID" value="PGSC0003DMG400039072"/>
</dbReference>
<protein>
    <submittedName>
        <fullName evidence="1">Uncharacterized protein</fullName>
    </submittedName>
</protein>
<dbReference type="Proteomes" id="UP000011115">
    <property type="component" value="Unassembled WGS sequence"/>
</dbReference>
<sequence length="124" mass="13860">MDSRRTTEWIGNLDLDRLELKNSEVEEARIDGEEAWNLAHRRPAQASESKLDHTNVARESRLIEGGGFRPSNLRLAGIKDGIESVMTLGDTVIGEPKIWLAARRTGWRAQLGSPFEPLGLLEVL</sequence>